<sequence>MRFKTAVAWGLFFCLSLVFLGPRAGWGNRAFLPVISAESAVLMDVDTGQILYSKNHLQQRPMASTTKVMTALIALAAADTDGIIKISPRAAAVGESSMYLREGEALALKHVLYGALLRSGNDACVAIAEHAAGSEEAFVLLMNEKAALIGADSTHFCNTNGLPAPGHYSTAQDLALIARNALHDPLFCRIVKTRFKTVKGLGGVTHYLKNTNKLLWQYPGADGVKTGTTMEAGKCLIASATVDDRRLLAVILNGPDRFRDAENLLDYGFNEFKAVRAAYAGEIYGRVQVLNGLSESVPARIANDITINIHSDGVDEVEKKVTMLRSVQAPVREGQLLGKITVIVNGAAVDSSLIVAESAVGNLSPVRKLTNKVINTVIR</sequence>
<dbReference type="EMBL" id="FOYM01000007">
    <property type="protein sequence ID" value="SFR01767.1"/>
    <property type="molecule type" value="Genomic_DNA"/>
</dbReference>
<evidence type="ECO:0000256" key="5">
    <source>
        <dbReference type="ARBA" id="ARBA00022645"/>
    </source>
</evidence>
<dbReference type="Gene3D" id="3.40.710.10">
    <property type="entry name" value="DD-peptidase/beta-lactamase superfamily"/>
    <property type="match status" value="1"/>
</dbReference>
<protein>
    <recommendedName>
        <fullName evidence="4">serine-type D-Ala-D-Ala carboxypeptidase</fullName>
        <ecNumber evidence="4">3.4.16.4</ecNumber>
    </recommendedName>
</protein>
<dbReference type="GO" id="GO:0009002">
    <property type="term" value="F:serine-type D-Ala-D-Ala carboxypeptidase activity"/>
    <property type="evidence" value="ECO:0007669"/>
    <property type="project" value="UniProtKB-EC"/>
</dbReference>
<evidence type="ECO:0000256" key="14">
    <source>
        <dbReference type="PIRSR" id="PIRSR618044-2"/>
    </source>
</evidence>
<evidence type="ECO:0000256" key="8">
    <source>
        <dbReference type="ARBA" id="ARBA00022801"/>
    </source>
</evidence>
<evidence type="ECO:0000313" key="17">
    <source>
        <dbReference type="EMBL" id="SFR01767.1"/>
    </source>
</evidence>
<comment type="pathway">
    <text evidence="2">Cell wall biogenesis; peptidoglycan biosynthesis.</text>
</comment>
<evidence type="ECO:0000256" key="13">
    <source>
        <dbReference type="PIRSR" id="PIRSR618044-1"/>
    </source>
</evidence>
<feature type="active site" description="Acyl-ester intermediate" evidence="13">
    <location>
        <position position="64"/>
    </location>
</feature>
<dbReference type="Pfam" id="PF00768">
    <property type="entry name" value="Peptidase_S11"/>
    <property type="match status" value="1"/>
</dbReference>
<evidence type="ECO:0000256" key="10">
    <source>
        <dbReference type="ARBA" id="ARBA00022984"/>
    </source>
</evidence>
<dbReference type="GO" id="GO:0008360">
    <property type="term" value="P:regulation of cell shape"/>
    <property type="evidence" value="ECO:0007669"/>
    <property type="project" value="UniProtKB-KW"/>
</dbReference>
<organism evidence="17 18">
    <name type="scientific">Desulfoscipio geothermicus DSM 3669</name>
    <dbReference type="NCBI Taxonomy" id="1121426"/>
    <lineage>
        <taxon>Bacteria</taxon>
        <taxon>Bacillati</taxon>
        <taxon>Bacillota</taxon>
        <taxon>Clostridia</taxon>
        <taxon>Eubacteriales</taxon>
        <taxon>Desulfallaceae</taxon>
        <taxon>Desulfoscipio</taxon>
    </lineage>
</organism>
<dbReference type="GO" id="GO:0009252">
    <property type="term" value="P:peptidoglycan biosynthetic process"/>
    <property type="evidence" value="ECO:0007669"/>
    <property type="project" value="UniProtKB-UniPathway"/>
</dbReference>
<dbReference type="InterPro" id="IPR012907">
    <property type="entry name" value="Peptidase_S11_C"/>
</dbReference>
<dbReference type="InterPro" id="IPR018044">
    <property type="entry name" value="Peptidase_S11"/>
</dbReference>
<reference evidence="18" key="1">
    <citation type="submission" date="2016-10" db="EMBL/GenBank/DDBJ databases">
        <authorList>
            <person name="Varghese N."/>
            <person name="Submissions S."/>
        </authorList>
    </citation>
    <scope>NUCLEOTIDE SEQUENCE [LARGE SCALE GENOMIC DNA]</scope>
    <source>
        <strain evidence="18">DSM 3669</strain>
    </source>
</reference>
<feature type="active site" evidence="13">
    <location>
        <position position="119"/>
    </location>
</feature>
<accession>A0A1I6D8T5</accession>
<dbReference type="GO" id="GO:0006508">
    <property type="term" value="P:proteolysis"/>
    <property type="evidence" value="ECO:0007669"/>
    <property type="project" value="UniProtKB-KW"/>
</dbReference>
<evidence type="ECO:0000256" key="3">
    <source>
        <dbReference type="ARBA" id="ARBA00007164"/>
    </source>
</evidence>
<dbReference type="STRING" id="39060.SAMN05660706_10756"/>
<evidence type="ECO:0000259" key="16">
    <source>
        <dbReference type="SMART" id="SM00936"/>
    </source>
</evidence>
<dbReference type="PANTHER" id="PTHR21581:SF33">
    <property type="entry name" value="D-ALANYL-D-ALANINE CARBOXYPEPTIDASE DACB"/>
    <property type="match status" value="1"/>
</dbReference>
<evidence type="ECO:0000256" key="7">
    <source>
        <dbReference type="ARBA" id="ARBA00022729"/>
    </source>
</evidence>
<feature type="active site" description="Proton acceptor" evidence="13">
    <location>
        <position position="67"/>
    </location>
</feature>
<keyword evidence="11" id="KW-0961">Cell wall biogenesis/degradation</keyword>
<comment type="catalytic activity">
    <reaction evidence="12">
        <text>Preferential cleavage: (Ac)2-L-Lys-D-Ala-|-D-Ala. Also transpeptidation of peptidyl-alanyl moieties that are N-acyl substituents of D-alanine.</text>
        <dbReference type="EC" id="3.4.16.4"/>
    </reaction>
</comment>
<dbReference type="GO" id="GO:0071555">
    <property type="term" value="P:cell wall organization"/>
    <property type="evidence" value="ECO:0007669"/>
    <property type="project" value="UniProtKB-KW"/>
</dbReference>
<comment type="function">
    <text evidence="1">Removes C-terminal D-alanyl residues from sugar-peptide cell wall precursors.</text>
</comment>
<dbReference type="AlphaFoldDB" id="A0A1I6D8T5"/>
<dbReference type="SUPFAM" id="SSF56601">
    <property type="entry name" value="beta-lactamase/transpeptidase-like"/>
    <property type="match status" value="1"/>
</dbReference>
<dbReference type="InterPro" id="IPR037167">
    <property type="entry name" value="Peptidase_S11_C_sf"/>
</dbReference>
<dbReference type="Pfam" id="PF07943">
    <property type="entry name" value="PBP5_C"/>
    <property type="match status" value="1"/>
</dbReference>
<evidence type="ECO:0000256" key="9">
    <source>
        <dbReference type="ARBA" id="ARBA00022960"/>
    </source>
</evidence>
<keyword evidence="9" id="KW-0133">Cell shape</keyword>
<keyword evidence="5 17" id="KW-0121">Carboxypeptidase</keyword>
<evidence type="ECO:0000256" key="2">
    <source>
        <dbReference type="ARBA" id="ARBA00004752"/>
    </source>
</evidence>
<feature type="domain" description="Peptidase S11 D-Ala-D-Ala carboxypeptidase A C-terminal" evidence="16">
    <location>
        <begin position="272"/>
        <end position="362"/>
    </location>
</feature>
<dbReference type="UniPathway" id="UPA00219"/>
<keyword evidence="10" id="KW-0573">Peptidoglycan synthesis</keyword>
<dbReference type="InterPro" id="IPR015956">
    <property type="entry name" value="Peniciliin-bd_prot_C_sf"/>
</dbReference>
<name>A0A1I6D8T5_9FIRM</name>
<dbReference type="InterPro" id="IPR001967">
    <property type="entry name" value="Peptidase_S11_N"/>
</dbReference>
<comment type="similarity">
    <text evidence="3 15">Belongs to the peptidase S11 family.</text>
</comment>
<proteinExistence type="inferred from homology"/>
<gene>
    <name evidence="17" type="ORF">SAMN05660706_10756</name>
</gene>
<keyword evidence="6" id="KW-0645">Protease</keyword>
<dbReference type="Proteomes" id="UP000199584">
    <property type="component" value="Unassembled WGS sequence"/>
</dbReference>
<dbReference type="Gene3D" id="2.60.410.10">
    <property type="entry name" value="D-Ala-D-Ala carboxypeptidase, C-terminal domain"/>
    <property type="match status" value="1"/>
</dbReference>
<dbReference type="EC" id="3.4.16.4" evidence="4"/>
<dbReference type="PRINTS" id="PR00725">
    <property type="entry name" value="DADACBPTASE1"/>
</dbReference>
<evidence type="ECO:0000256" key="15">
    <source>
        <dbReference type="RuleBase" id="RU004016"/>
    </source>
</evidence>
<evidence type="ECO:0000256" key="1">
    <source>
        <dbReference type="ARBA" id="ARBA00003217"/>
    </source>
</evidence>
<evidence type="ECO:0000256" key="6">
    <source>
        <dbReference type="ARBA" id="ARBA00022670"/>
    </source>
</evidence>
<keyword evidence="18" id="KW-1185">Reference proteome</keyword>
<evidence type="ECO:0000256" key="4">
    <source>
        <dbReference type="ARBA" id="ARBA00012448"/>
    </source>
</evidence>
<evidence type="ECO:0000313" key="18">
    <source>
        <dbReference type="Proteomes" id="UP000199584"/>
    </source>
</evidence>
<dbReference type="SMART" id="SM00936">
    <property type="entry name" value="PBP5_C"/>
    <property type="match status" value="1"/>
</dbReference>
<keyword evidence="8" id="KW-0378">Hydrolase</keyword>
<evidence type="ECO:0000256" key="12">
    <source>
        <dbReference type="ARBA" id="ARBA00034000"/>
    </source>
</evidence>
<dbReference type="InterPro" id="IPR012338">
    <property type="entry name" value="Beta-lactam/transpept-like"/>
</dbReference>
<dbReference type="SUPFAM" id="SSF69189">
    <property type="entry name" value="Penicillin-binding protein associated domain"/>
    <property type="match status" value="1"/>
</dbReference>
<dbReference type="RefSeq" id="WP_245779665.1">
    <property type="nucleotide sequence ID" value="NZ_FOYM01000007.1"/>
</dbReference>
<evidence type="ECO:0000256" key="11">
    <source>
        <dbReference type="ARBA" id="ARBA00023316"/>
    </source>
</evidence>
<feature type="binding site" evidence="14">
    <location>
        <position position="225"/>
    </location>
    <ligand>
        <name>substrate</name>
    </ligand>
</feature>
<keyword evidence="7" id="KW-0732">Signal</keyword>
<dbReference type="PANTHER" id="PTHR21581">
    <property type="entry name" value="D-ALANYL-D-ALANINE CARBOXYPEPTIDASE"/>
    <property type="match status" value="1"/>
</dbReference>